<evidence type="ECO:0000256" key="4">
    <source>
        <dbReference type="ARBA" id="ARBA00023136"/>
    </source>
</evidence>
<feature type="transmembrane region" description="Helical" evidence="5">
    <location>
        <begin position="340"/>
        <end position="361"/>
    </location>
</feature>
<dbReference type="HAMAP" id="MF_01350">
    <property type="entry name" value="NDH1_NuoH"/>
    <property type="match status" value="1"/>
</dbReference>
<protein>
    <submittedName>
        <fullName evidence="6">NADH-ubiquinone oxidoreductase chain H</fullName>
        <ecNumber evidence="6">1.6.5.3</ecNumber>
    </submittedName>
</protein>
<dbReference type="AlphaFoldDB" id="A0A3B0TYL5"/>
<keyword evidence="2 5" id="KW-0812">Transmembrane</keyword>
<evidence type="ECO:0000256" key="2">
    <source>
        <dbReference type="ARBA" id="ARBA00022692"/>
    </source>
</evidence>
<dbReference type="EC" id="1.6.5.3" evidence="6"/>
<dbReference type="GO" id="GO:0009060">
    <property type="term" value="P:aerobic respiration"/>
    <property type="evidence" value="ECO:0007669"/>
    <property type="project" value="TreeGrafter"/>
</dbReference>
<feature type="transmembrane region" description="Helical" evidence="5">
    <location>
        <begin position="100"/>
        <end position="123"/>
    </location>
</feature>
<evidence type="ECO:0000256" key="3">
    <source>
        <dbReference type="ARBA" id="ARBA00022989"/>
    </source>
</evidence>
<keyword evidence="6" id="KW-0830">Ubiquinone</keyword>
<dbReference type="InterPro" id="IPR001694">
    <property type="entry name" value="NADH_UbQ_OxRdtase_su1/FPO"/>
</dbReference>
<keyword evidence="3 5" id="KW-1133">Transmembrane helix</keyword>
<name>A0A3B0TYL5_9ZZZZ</name>
<dbReference type="NCBIfam" id="NF004741">
    <property type="entry name" value="PRK06076.1-2"/>
    <property type="match status" value="1"/>
</dbReference>
<feature type="transmembrane region" description="Helical" evidence="5">
    <location>
        <begin position="257"/>
        <end position="280"/>
    </location>
</feature>
<feature type="transmembrane region" description="Helical" evidence="5">
    <location>
        <begin position="205"/>
        <end position="225"/>
    </location>
</feature>
<dbReference type="PANTHER" id="PTHR11432:SF3">
    <property type="entry name" value="NADH-UBIQUINONE OXIDOREDUCTASE CHAIN 1"/>
    <property type="match status" value="1"/>
</dbReference>
<evidence type="ECO:0000256" key="1">
    <source>
        <dbReference type="ARBA" id="ARBA00004141"/>
    </source>
</evidence>
<dbReference type="EMBL" id="UOEP01000099">
    <property type="protein sequence ID" value="VAW19462.1"/>
    <property type="molecule type" value="Genomic_DNA"/>
</dbReference>
<dbReference type="GO" id="GO:0003954">
    <property type="term" value="F:NADH dehydrogenase activity"/>
    <property type="evidence" value="ECO:0007669"/>
    <property type="project" value="TreeGrafter"/>
</dbReference>
<accession>A0A3B0TYL5</accession>
<gene>
    <name evidence="6" type="ORF">MNBD_BACTEROID01-625</name>
</gene>
<dbReference type="Pfam" id="PF00146">
    <property type="entry name" value="NADHdh"/>
    <property type="match status" value="1"/>
</dbReference>
<dbReference type="InterPro" id="IPR018086">
    <property type="entry name" value="NADH_UbQ_OxRdtase_su1_CS"/>
</dbReference>
<dbReference type="GO" id="GO:0016020">
    <property type="term" value="C:membrane"/>
    <property type="evidence" value="ECO:0007669"/>
    <property type="project" value="UniProtKB-SubCell"/>
</dbReference>
<proteinExistence type="inferred from homology"/>
<evidence type="ECO:0000256" key="5">
    <source>
        <dbReference type="SAM" id="Phobius"/>
    </source>
</evidence>
<sequence length="362" mass="40665">MILNIYSFSTLTASIDKTLHGAMSPSLAVLAEFVLIGLLFLTFYALLGLFLVYLERKVCAVMQNRIGPNRVGKWGLLQTIADLIKLLTKELIIIKNADNFLFNLAPFIVIIASFMAIAALPFAKGLQAIDFNIGIFYVIAVSSLEIVGVLIAGWSSNSKYSLIGAMRSGAQIVSYELSVGLSLLSIVVFSGTMQLSTIVESQADAWWIFKGHIPAFIAFVIYLIASTAEINRGPFDLAEAESELTAGFHTEYSGIKFAFFFLAEYINMFIVAGIAATLFFGGWMPLHIGHWEGFNEVMDYIPSIVWFFGKTFFIIYLIMWFKWTFPRLRIDQLLNLEWKYLLPLSLMNIVIISFVVLMGWYF</sequence>
<feature type="transmembrane region" description="Helical" evidence="5">
    <location>
        <begin position="135"/>
        <end position="154"/>
    </location>
</feature>
<dbReference type="PROSITE" id="PS00668">
    <property type="entry name" value="COMPLEX1_ND1_2"/>
    <property type="match status" value="1"/>
</dbReference>
<feature type="transmembrane region" description="Helical" evidence="5">
    <location>
        <begin position="175"/>
        <end position="193"/>
    </location>
</feature>
<feature type="transmembrane region" description="Helical" evidence="5">
    <location>
        <begin position="300"/>
        <end position="319"/>
    </location>
</feature>
<feature type="transmembrane region" description="Helical" evidence="5">
    <location>
        <begin position="33"/>
        <end position="54"/>
    </location>
</feature>
<dbReference type="PANTHER" id="PTHR11432">
    <property type="entry name" value="NADH DEHYDROGENASE SUBUNIT 1"/>
    <property type="match status" value="1"/>
</dbReference>
<organism evidence="6">
    <name type="scientific">hydrothermal vent metagenome</name>
    <dbReference type="NCBI Taxonomy" id="652676"/>
    <lineage>
        <taxon>unclassified sequences</taxon>
        <taxon>metagenomes</taxon>
        <taxon>ecological metagenomes</taxon>
    </lineage>
</organism>
<keyword evidence="4 5" id="KW-0472">Membrane</keyword>
<comment type="subcellular location">
    <subcellularLocation>
        <location evidence="1">Membrane</location>
        <topology evidence="1">Multi-pass membrane protein</topology>
    </subcellularLocation>
</comment>
<keyword evidence="6" id="KW-0560">Oxidoreductase</keyword>
<reference evidence="6" key="1">
    <citation type="submission" date="2018-06" db="EMBL/GenBank/DDBJ databases">
        <authorList>
            <person name="Zhirakovskaya E."/>
        </authorList>
    </citation>
    <scope>NUCLEOTIDE SEQUENCE</scope>
</reference>
<evidence type="ECO:0000313" key="6">
    <source>
        <dbReference type="EMBL" id="VAW19462.1"/>
    </source>
</evidence>